<dbReference type="SUPFAM" id="SSF50800">
    <property type="entry name" value="PK beta-barrel domain-like"/>
    <property type="match status" value="1"/>
</dbReference>
<dbReference type="PANTHER" id="PTHR30212:SF2">
    <property type="entry name" value="PROTEIN YIIM"/>
    <property type="match status" value="1"/>
</dbReference>
<dbReference type="InterPro" id="IPR052353">
    <property type="entry name" value="Benzoxazolinone_Detox_Enz"/>
</dbReference>
<evidence type="ECO:0000313" key="2">
    <source>
        <dbReference type="EMBL" id="MFK2904847.1"/>
    </source>
</evidence>
<keyword evidence="3" id="KW-1185">Reference proteome</keyword>
<evidence type="ECO:0000259" key="1">
    <source>
        <dbReference type="PROSITE" id="PS51340"/>
    </source>
</evidence>
<name>A0ABW8JUM9_9GAMM</name>
<dbReference type="Pfam" id="PF03473">
    <property type="entry name" value="MOSC"/>
    <property type="match status" value="1"/>
</dbReference>
<organism evidence="2 3">
    <name type="scientific">Dyella ginsengisoli</name>
    <dbReference type="NCBI Taxonomy" id="363848"/>
    <lineage>
        <taxon>Bacteria</taxon>
        <taxon>Pseudomonadati</taxon>
        <taxon>Pseudomonadota</taxon>
        <taxon>Gammaproteobacteria</taxon>
        <taxon>Lysobacterales</taxon>
        <taxon>Rhodanobacteraceae</taxon>
        <taxon>Dyella</taxon>
    </lineage>
</organism>
<dbReference type="PANTHER" id="PTHR30212">
    <property type="entry name" value="PROTEIN YIIM"/>
    <property type="match status" value="1"/>
</dbReference>
<dbReference type="Proteomes" id="UP001620460">
    <property type="component" value="Unassembled WGS sequence"/>
</dbReference>
<protein>
    <submittedName>
        <fullName evidence="2">MOSC domain-containing protein</fullName>
    </submittedName>
</protein>
<dbReference type="InterPro" id="IPR011037">
    <property type="entry name" value="Pyrv_Knase-like_insert_dom_sf"/>
</dbReference>
<feature type="domain" description="MOSC" evidence="1">
    <location>
        <begin position="28"/>
        <end position="163"/>
    </location>
</feature>
<dbReference type="RefSeq" id="WP_404633744.1">
    <property type="nucleotide sequence ID" value="NZ_JADIKM010000003.1"/>
</dbReference>
<dbReference type="EMBL" id="JADIKM010000003">
    <property type="protein sequence ID" value="MFK2904847.1"/>
    <property type="molecule type" value="Genomic_DNA"/>
</dbReference>
<evidence type="ECO:0000313" key="3">
    <source>
        <dbReference type="Proteomes" id="UP001620460"/>
    </source>
</evidence>
<dbReference type="PROSITE" id="PS51340">
    <property type="entry name" value="MOSC"/>
    <property type="match status" value="1"/>
</dbReference>
<sequence>MRVVAVSVALPRPVAHGRSTVWTGIFKHPVNGPVRVHAEQLEGDGQADRVHHGGPDKAVYAYGLEHYAWWEQTLSCAPLPPGQFGENLTVSGLDESILCVGDQLAIGSARFVITQPRVPCFKLGLRFGDPSMPQRFAQSLRSGVYLRVLEQGELSAGDTVDVVAPAERRITIRTLFAAYLTPNERDSQDVLTAALTVPGLSAGWHRQISERLARRGHPSAD</sequence>
<comment type="caution">
    <text evidence="2">The sequence shown here is derived from an EMBL/GenBank/DDBJ whole genome shotgun (WGS) entry which is preliminary data.</text>
</comment>
<proteinExistence type="predicted"/>
<reference evidence="2 3" key="1">
    <citation type="submission" date="2020-10" db="EMBL/GenBank/DDBJ databases">
        <title>Phylogeny of dyella-like bacteria.</title>
        <authorList>
            <person name="Fu J."/>
        </authorList>
    </citation>
    <scope>NUCLEOTIDE SEQUENCE [LARGE SCALE GENOMIC DNA]</scope>
    <source>
        <strain evidence="2 3">Gsoil3046</strain>
    </source>
</reference>
<dbReference type="Gene3D" id="2.40.33.20">
    <property type="entry name" value="PK beta-barrel domain-like"/>
    <property type="match status" value="1"/>
</dbReference>
<accession>A0ABW8JUM9</accession>
<gene>
    <name evidence="2" type="ORF">ISP17_12860</name>
</gene>
<dbReference type="InterPro" id="IPR005302">
    <property type="entry name" value="MoCF_Sase_C"/>
</dbReference>